<feature type="chain" id="PRO_5018146277" evidence="1">
    <location>
        <begin position="21"/>
        <end position="117"/>
    </location>
</feature>
<evidence type="ECO:0000313" key="2">
    <source>
        <dbReference type="EMBL" id="RLM75624.1"/>
    </source>
</evidence>
<dbReference type="GO" id="GO:0004034">
    <property type="term" value="F:aldose 1-epimerase activity"/>
    <property type="evidence" value="ECO:0007669"/>
    <property type="project" value="TreeGrafter"/>
</dbReference>
<dbReference type="STRING" id="4540.A0A3L6QAI1"/>
<accession>A0A3L6QAI1</accession>
<dbReference type="GO" id="GO:0006006">
    <property type="term" value="P:glucose metabolic process"/>
    <property type="evidence" value="ECO:0007669"/>
    <property type="project" value="TreeGrafter"/>
</dbReference>
<dbReference type="GO" id="GO:0033499">
    <property type="term" value="P:galactose catabolic process via UDP-galactose, Leloir pathway"/>
    <property type="evidence" value="ECO:0007669"/>
    <property type="project" value="TreeGrafter"/>
</dbReference>
<reference evidence="3" key="1">
    <citation type="journal article" date="2019" name="Nat. Commun.">
        <title>The genome of broomcorn millet.</title>
        <authorList>
            <person name="Zou C."/>
            <person name="Miki D."/>
            <person name="Li D."/>
            <person name="Tang Q."/>
            <person name="Xiao L."/>
            <person name="Rajput S."/>
            <person name="Deng P."/>
            <person name="Jia W."/>
            <person name="Huang R."/>
            <person name="Zhang M."/>
            <person name="Sun Y."/>
            <person name="Hu J."/>
            <person name="Fu X."/>
            <person name="Schnable P.S."/>
            <person name="Li F."/>
            <person name="Zhang H."/>
            <person name="Feng B."/>
            <person name="Zhu X."/>
            <person name="Liu R."/>
            <person name="Schnable J.C."/>
            <person name="Zhu J.-K."/>
            <person name="Zhang H."/>
        </authorList>
    </citation>
    <scope>NUCLEOTIDE SEQUENCE [LARGE SCALE GENOMIC DNA]</scope>
</reference>
<dbReference type="SUPFAM" id="SSF74650">
    <property type="entry name" value="Galactose mutarotase-like"/>
    <property type="match status" value="1"/>
</dbReference>
<dbReference type="Gene3D" id="2.70.98.10">
    <property type="match status" value="1"/>
</dbReference>
<comment type="caution">
    <text evidence="2">The sequence shown here is derived from an EMBL/GenBank/DDBJ whole genome shotgun (WGS) entry which is preliminary data.</text>
</comment>
<protein>
    <submittedName>
        <fullName evidence="2">Aldose 1-epimerase-like</fullName>
    </submittedName>
</protein>
<evidence type="ECO:0000313" key="3">
    <source>
        <dbReference type="Proteomes" id="UP000275267"/>
    </source>
</evidence>
<organism evidence="2 3">
    <name type="scientific">Panicum miliaceum</name>
    <name type="common">Proso millet</name>
    <name type="synonym">Broomcorn millet</name>
    <dbReference type="NCBI Taxonomy" id="4540"/>
    <lineage>
        <taxon>Eukaryota</taxon>
        <taxon>Viridiplantae</taxon>
        <taxon>Streptophyta</taxon>
        <taxon>Embryophyta</taxon>
        <taxon>Tracheophyta</taxon>
        <taxon>Spermatophyta</taxon>
        <taxon>Magnoliopsida</taxon>
        <taxon>Liliopsida</taxon>
        <taxon>Poales</taxon>
        <taxon>Poaceae</taxon>
        <taxon>PACMAD clade</taxon>
        <taxon>Panicoideae</taxon>
        <taxon>Panicodae</taxon>
        <taxon>Paniceae</taxon>
        <taxon>Panicinae</taxon>
        <taxon>Panicum</taxon>
        <taxon>Panicum sect. Panicum</taxon>
    </lineage>
</organism>
<proteinExistence type="predicted"/>
<dbReference type="PANTHER" id="PTHR10091:SF13">
    <property type="entry name" value="ALDOSE 1-EPIMERASE"/>
    <property type="match status" value="1"/>
</dbReference>
<dbReference type="GO" id="GO:0030246">
    <property type="term" value="F:carbohydrate binding"/>
    <property type="evidence" value="ECO:0007669"/>
    <property type="project" value="InterPro"/>
</dbReference>
<feature type="signal peptide" evidence="1">
    <location>
        <begin position="1"/>
        <end position="20"/>
    </location>
</feature>
<keyword evidence="3" id="KW-1185">Reference proteome</keyword>
<dbReference type="OrthoDB" id="775278at2759"/>
<gene>
    <name evidence="2" type="ORF">C2845_PM15G10560</name>
</gene>
<dbReference type="InterPro" id="IPR014718">
    <property type="entry name" value="GH-type_carb-bd"/>
</dbReference>
<name>A0A3L6QAI1_PANMI</name>
<dbReference type="EMBL" id="PQIB02000013">
    <property type="protein sequence ID" value="RLM75624.1"/>
    <property type="molecule type" value="Genomic_DNA"/>
</dbReference>
<dbReference type="Proteomes" id="UP000275267">
    <property type="component" value="Unassembled WGS sequence"/>
</dbReference>
<keyword evidence="1" id="KW-0732">Signal</keyword>
<dbReference type="AlphaFoldDB" id="A0A3L6QAI1"/>
<sequence length="117" mass="12012">MARGELFLALLCVAAASALAANAADARKTVGVYELRKGDFSVKVTNWGATIMSVILPDSRGNLADVVLGLDTIAEYVLGPPLPQGSKAWLCAANESTAARTSAASGLPGLPRGKDKV</sequence>
<dbReference type="InterPro" id="IPR011013">
    <property type="entry name" value="Gal_mutarotase_sf_dom"/>
</dbReference>
<dbReference type="PANTHER" id="PTHR10091">
    <property type="entry name" value="ALDOSE-1-EPIMERASE"/>
    <property type="match status" value="1"/>
</dbReference>
<evidence type="ECO:0000256" key="1">
    <source>
        <dbReference type="SAM" id="SignalP"/>
    </source>
</evidence>